<gene>
    <name evidence="2" type="ORF">G5C33_09830</name>
</gene>
<keyword evidence="2" id="KW-0378">Hydrolase</keyword>
<evidence type="ECO:0000313" key="2">
    <source>
        <dbReference type="EMBL" id="QIG80048.1"/>
    </source>
</evidence>
<dbReference type="GO" id="GO:0016787">
    <property type="term" value="F:hydrolase activity"/>
    <property type="evidence" value="ECO:0007669"/>
    <property type="project" value="UniProtKB-KW"/>
</dbReference>
<dbReference type="PANTHER" id="PTHR43194:SF2">
    <property type="entry name" value="PEROXISOMAL MEMBRANE PROTEIN LPX1"/>
    <property type="match status" value="1"/>
</dbReference>
<sequence length="253" mass="27052">MTSTLPEPQYFESFDGQSIAWRELGEGRPVVLIHGLFSNAWTNWVRYGHADAVAAKGFRVIMPELRAHGASAAPHDAAAYPPDALSRDNLALVEHLGLTDYDLGGYSLGARTTVRMLATGATPRRVVLGGMGLTGMTDTGARAGHFRNVLANYGNHERGTPEWMAEAFLKTVGGDPEALIHIVDTFVDTSRAELAKMSQPTLVVCAEDDDDNGSASELAAWLPEGKYVVVPGNHMSAIVNADFGEAIADFLAA</sequence>
<dbReference type="RefSeq" id="WP_165327052.1">
    <property type="nucleotide sequence ID" value="NZ_CP049109.1"/>
</dbReference>
<name>A0A6G6Y5P9_9SPHN</name>
<keyword evidence="3" id="KW-1185">Reference proteome</keyword>
<dbReference type="AlphaFoldDB" id="A0A6G6Y5P9"/>
<organism evidence="2 3">
    <name type="scientific">Stakelama tenebrarum</name>
    <dbReference type="NCBI Taxonomy" id="2711215"/>
    <lineage>
        <taxon>Bacteria</taxon>
        <taxon>Pseudomonadati</taxon>
        <taxon>Pseudomonadota</taxon>
        <taxon>Alphaproteobacteria</taxon>
        <taxon>Sphingomonadales</taxon>
        <taxon>Sphingomonadaceae</taxon>
        <taxon>Stakelama</taxon>
    </lineage>
</organism>
<dbReference type="InterPro" id="IPR029058">
    <property type="entry name" value="AB_hydrolase_fold"/>
</dbReference>
<reference evidence="2 3" key="1">
    <citation type="submission" date="2020-02" db="EMBL/GenBank/DDBJ databases">
        <authorList>
            <person name="Zheng R.K."/>
            <person name="Sun C.M."/>
        </authorList>
    </citation>
    <scope>NUCLEOTIDE SEQUENCE [LARGE SCALE GENOMIC DNA]</scope>
    <source>
        <strain evidence="3">zrk23</strain>
    </source>
</reference>
<dbReference type="InterPro" id="IPR050228">
    <property type="entry name" value="Carboxylesterase_BioH"/>
</dbReference>
<accession>A0A6G6Y5P9</accession>
<protein>
    <submittedName>
        <fullName evidence="2">Alpha/beta hydrolase</fullName>
    </submittedName>
</protein>
<dbReference type="Gene3D" id="3.40.50.1820">
    <property type="entry name" value="alpha/beta hydrolase"/>
    <property type="match status" value="1"/>
</dbReference>
<dbReference type="EMBL" id="CP049109">
    <property type="protein sequence ID" value="QIG80048.1"/>
    <property type="molecule type" value="Genomic_DNA"/>
</dbReference>
<proteinExistence type="predicted"/>
<evidence type="ECO:0000259" key="1">
    <source>
        <dbReference type="Pfam" id="PF00561"/>
    </source>
</evidence>
<dbReference type="InterPro" id="IPR000073">
    <property type="entry name" value="AB_hydrolase_1"/>
</dbReference>
<feature type="domain" description="AB hydrolase-1" evidence="1">
    <location>
        <begin position="29"/>
        <end position="126"/>
    </location>
</feature>
<evidence type="ECO:0000313" key="3">
    <source>
        <dbReference type="Proteomes" id="UP000501568"/>
    </source>
</evidence>
<dbReference type="Proteomes" id="UP000501568">
    <property type="component" value="Chromosome"/>
</dbReference>
<dbReference type="PANTHER" id="PTHR43194">
    <property type="entry name" value="HYDROLASE ALPHA/BETA FOLD FAMILY"/>
    <property type="match status" value="1"/>
</dbReference>
<dbReference type="KEGG" id="spzr:G5C33_09830"/>
<dbReference type="SUPFAM" id="SSF53474">
    <property type="entry name" value="alpha/beta-Hydrolases"/>
    <property type="match status" value="1"/>
</dbReference>
<dbReference type="Pfam" id="PF00561">
    <property type="entry name" value="Abhydrolase_1"/>
    <property type="match status" value="1"/>
</dbReference>